<accession>A0A2P2QPW8</accession>
<proteinExistence type="predicted"/>
<sequence>MLHSQKKIASGTQLVNINCPVTRESLPAMCFNLDHPTRITAFLCSVSIVMGFKP</sequence>
<protein>
    <submittedName>
        <fullName evidence="1">Uncharacterized protein</fullName>
    </submittedName>
</protein>
<organism evidence="1">
    <name type="scientific">Rhizophora mucronata</name>
    <name type="common">Asiatic mangrove</name>
    <dbReference type="NCBI Taxonomy" id="61149"/>
    <lineage>
        <taxon>Eukaryota</taxon>
        <taxon>Viridiplantae</taxon>
        <taxon>Streptophyta</taxon>
        <taxon>Embryophyta</taxon>
        <taxon>Tracheophyta</taxon>
        <taxon>Spermatophyta</taxon>
        <taxon>Magnoliopsida</taxon>
        <taxon>eudicotyledons</taxon>
        <taxon>Gunneridae</taxon>
        <taxon>Pentapetalae</taxon>
        <taxon>rosids</taxon>
        <taxon>fabids</taxon>
        <taxon>Malpighiales</taxon>
        <taxon>Rhizophoraceae</taxon>
        <taxon>Rhizophora</taxon>
    </lineage>
</organism>
<dbReference type="EMBL" id="GGEC01088513">
    <property type="protein sequence ID" value="MBX68997.1"/>
    <property type="molecule type" value="Transcribed_RNA"/>
</dbReference>
<dbReference type="AlphaFoldDB" id="A0A2P2QPW8"/>
<name>A0A2P2QPW8_RHIMU</name>
<evidence type="ECO:0000313" key="1">
    <source>
        <dbReference type="EMBL" id="MBX68997.1"/>
    </source>
</evidence>
<reference evidence="1" key="1">
    <citation type="submission" date="2018-02" db="EMBL/GenBank/DDBJ databases">
        <title>Rhizophora mucronata_Transcriptome.</title>
        <authorList>
            <person name="Meera S.P."/>
            <person name="Sreeshan A."/>
            <person name="Augustine A."/>
        </authorList>
    </citation>
    <scope>NUCLEOTIDE SEQUENCE</scope>
    <source>
        <tissue evidence="1">Leaf</tissue>
    </source>
</reference>